<evidence type="ECO:0000256" key="3">
    <source>
        <dbReference type="ARBA" id="ARBA00022723"/>
    </source>
</evidence>
<dbReference type="AlphaFoldDB" id="A0A084IHU3"/>
<name>A0A084IHU3_SALHC</name>
<keyword evidence="2" id="KW-0813">Transport</keyword>
<evidence type="ECO:0000313" key="5">
    <source>
        <dbReference type="EMBL" id="KEZ76277.1"/>
    </source>
</evidence>
<dbReference type="Gene3D" id="3.40.50.1980">
    <property type="entry name" value="Nitrogenase molybdenum iron protein domain"/>
    <property type="match status" value="2"/>
</dbReference>
<evidence type="ECO:0000256" key="4">
    <source>
        <dbReference type="ARBA" id="ARBA00022729"/>
    </source>
</evidence>
<dbReference type="InterPro" id="IPR006127">
    <property type="entry name" value="ZnuA-like"/>
</dbReference>
<dbReference type="PANTHER" id="PTHR42953:SF1">
    <property type="entry name" value="METAL-BINDING PROTEIN HI_0362-RELATED"/>
    <property type="match status" value="1"/>
</dbReference>
<protein>
    <submittedName>
        <fullName evidence="5">Putative ABC-type metal ion transport system, periplasmic component</fullName>
    </submittedName>
</protein>
<dbReference type="InterPro" id="IPR050492">
    <property type="entry name" value="Bact_metal-bind_prot9"/>
</dbReference>
<dbReference type="Proteomes" id="UP000028302">
    <property type="component" value="Unassembled WGS sequence"/>
</dbReference>
<evidence type="ECO:0000313" key="6">
    <source>
        <dbReference type="Proteomes" id="UP000028302"/>
    </source>
</evidence>
<dbReference type="Pfam" id="PF01297">
    <property type="entry name" value="ZnuA"/>
    <property type="match status" value="1"/>
</dbReference>
<accession>A0A084IHU3</accession>
<sequence length="279" mass="29985">MAASAASPVRVVAAESSYGSVVETIGGSHVKVVSLLDSPSVNPHQFEASPRIGRQLANANLVVMNGLGFDGWMEPLLSGTSNPKRVVIRAADAASGIVSSDKNEHLFYSPQAMLATASQVAGALARIDPAHTAAYRQGLVRFQAQMLGVYGALQKLIAAHPNLTVTATVPVYNYMLALLGYHELYRDIQYASEENSQPSAQQVKTFIQALQQHKVDLLIYNVQVHNRLTDQEVQTARDSGVPTVGVSAIPLHGENYAQWQIKQLKAIKQALDKGSAKSS</sequence>
<proteinExistence type="predicted"/>
<evidence type="ECO:0000256" key="1">
    <source>
        <dbReference type="ARBA" id="ARBA00004196"/>
    </source>
</evidence>
<dbReference type="PANTHER" id="PTHR42953">
    <property type="entry name" value="HIGH-AFFINITY ZINC UPTAKE SYSTEM PROTEIN ZNUA-RELATED"/>
    <property type="match status" value="1"/>
</dbReference>
<dbReference type="STRING" id="1304275.C41B8_15757"/>
<evidence type="ECO:0000256" key="2">
    <source>
        <dbReference type="ARBA" id="ARBA00022448"/>
    </source>
</evidence>
<keyword evidence="3" id="KW-0479">Metal-binding</keyword>
<keyword evidence="6" id="KW-1185">Reference proteome</keyword>
<dbReference type="EMBL" id="APNK01000034">
    <property type="protein sequence ID" value="KEZ76277.1"/>
    <property type="molecule type" value="Genomic_DNA"/>
</dbReference>
<dbReference type="GO" id="GO:0046872">
    <property type="term" value="F:metal ion binding"/>
    <property type="evidence" value="ECO:0007669"/>
    <property type="project" value="UniProtKB-KW"/>
</dbReference>
<comment type="caution">
    <text evidence="5">The sequence shown here is derived from an EMBL/GenBank/DDBJ whole genome shotgun (WGS) entry which is preliminary data.</text>
</comment>
<keyword evidence="4" id="KW-0732">Signal</keyword>
<gene>
    <name evidence="5" type="ORF">C41B8_15757</name>
</gene>
<dbReference type="GO" id="GO:0030313">
    <property type="term" value="C:cell envelope"/>
    <property type="evidence" value="ECO:0007669"/>
    <property type="project" value="UniProtKB-SubCell"/>
</dbReference>
<dbReference type="GO" id="GO:0030001">
    <property type="term" value="P:metal ion transport"/>
    <property type="evidence" value="ECO:0007669"/>
    <property type="project" value="InterPro"/>
</dbReference>
<dbReference type="eggNOG" id="COG0803">
    <property type="taxonomic scope" value="Bacteria"/>
</dbReference>
<organism evidence="5 6">
    <name type="scientific">Salinisphaera hydrothermalis (strain C41B8)</name>
    <dbReference type="NCBI Taxonomy" id="1304275"/>
    <lineage>
        <taxon>Bacteria</taxon>
        <taxon>Pseudomonadati</taxon>
        <taxon>Pseudomonadota</taxon>
        <taxon>Gammaproteobacteria</taxon>
        <taxon>Salinisphaerales</taxon>
        <taxon>Salinisphaeraceae</taxon>
        <taxon>Salinisphaera</taxon>
    </lineage>
</organism>
<reference evidence="5 6" key="1">
    <citation type="submission" date="2013-03" db="EMBL/GenBank/DDBJ databases">
        <title>Salinisphaera hydrothermalis C41B8 Genome Sequencing.</title>
        <authorList>
            <person name="Li C."/>
            <person name="Lai Q."/>
            <person name="Shao Z."/>
        </authorList>
    </citation>
    <scope>NUCLEOTIDE SEQUENCE [LARGE SCALE GENOMIC DNA]</scope>
    <source>
        <strain evidence="5 6">C41B8</strain>
    </source>
</reference>
<comment type="subcellular location">
    <subcellularLocation>
        <location evidence="1">Cell envelope</location>
    </subcellularLocation>
</comment>
<dbReference type="RefSeq" id="WP_051883666.1">
    <property type="nucleotide sequence ID" value="NZ_APNK01000034.1"/>
</dbReference>
<dbReference type="SUPFAM" id="SSF53807">
    <property type="entry name" value="Helical backbone' metal receptor"/>
    <property type="match status" value="1"/>
</dbReference>